<sequence length="106" mass="12199">MMTNVANQFNTSRQTVHTLWVKAKAQMQAGAAIDVQSKWTGNVGPKRIAFDLQKMSQIPYHKRKNMRSLAFSMQVSKSTVHRWFKSKQIKRHSNVIKPLLTDKGML</sequence>
<reference evidence="1" key="1">
    <citation type="submission" date="2022-07" db="EMBL/GenBank/DDBJ databases">
        <authorList>
            <person name="Macas J."/>
            <person name="Novak P."/>
            <person name="Neumann P."/>
        </authorList>
    </citation>
    <scope>NUCLEOTIDE SEQUENCE</scope>
</reference>
<organism evidence="1 2">
    <name type="scientific">Cuscuta europaea</name>
    <name type="common">European dodder</name>
    <dbReference type="NCBI Taxonomy" id="41803"/>
    <lineage>
        <taxon>Eukaryota</taxon>
        <taxon>Viridiplantae</taxon>
        <taxon>Streptophyta</taxon>
        <taxon>Embryophyta</taxon>
        <taxon>Tracheophyta</taxon>
        <taxon>Spermatophyta</taxon>
        <taxon>Magnoliopsida</taxon>
        <taxon>eudicotyledons</taxon>
        <taxon>Gunneridae</taxon>
        <taxon>Pentapetalae</taxon>
        <taxon>asterids</taxon>
        <taxon>lamiids</taxon>
        <taxon>Solanales</taxon>
        <taxon>Convolvulaceae</taxon>
        <taxon>Cuscuteae</taxon>
        <taxon>Cuscuta</taxon>
        <taxon>Cuscuta subgen. Cuscuta</taxon>
    </lineage>
</organism>
<dbReference type="EMBL" id="CAMAPE010000079">
    <property type="protein sequence ID" value="CAH9119364.1"/>
    <property type="molecule type" value="Genomic_DNA"/>
</dbReference>
<accession>A0A9P1A0L2</accession>
<dbReference type="PANTHER" id="PTHR33889:SF7">
    <property type="entry name" value="OS04G0681850 PROTEIN"/>
    <property type="match status" value="1"/>
</dbReference>
<dbReference type="OrthoDB" id="1739492at2759"/>
<comment type="caution">
    <text evidence="1">The sequence shown here is derived from an EMBL/GenBank/DDBJ whole genome shotgun (WGS) entry which is preliminary data.</text>
</comment>
<keyword evidence="2" id="KW-1185">Reference proteome</keyword>
<evidence type="ECO:0000313" key="2">
    <source>
        <dbReference type="Proteomes" id="UP001152484"/>
    </source>
</evidence>
<protein>
    <submittedName>
        <fullName evidence="1">Uncharacterized protein</fullName>
    </submittedName>
</protein>
<dbReference type="AlphaFoldDB" id="A0A9P1A0L2"/>
<proteinExistence type="predicted"/>
<dbReference type="PANTHER" id="PTHR33889">
    <property type="entry name" value="OS04G0681850 PROTEIN"/>
    <property type="match status" value="1"/>
</dbReference>
<gene>
    <name evidence="1" type="ORF">CEURO_LOCUS22291</name>
</gene>
<evidence type="ECO:0000313" key="1">
    <source>
        <dbReference type="EMBL" id="CAH9119364.1"/>
    </source>
</evidence>
<dbReference type="Proteomes" id="UP001152484">
    <property type="component" value="Unassembled WGS sequence"/>
</dbReference>
<name>A0A9P1A0L2_CUSEU</name>